<evidence type="ECO:0000313" key="1">
    <source>
        <dbReference type="EMBL" id="KAK9009667.1"/>
    </source>
</evidence>
<gene>
    <name evidence="1" type="ORF">V6N11_036197</name>
</gene>
<evidence type="ECO:0000313" key="2">
    <source>
        <dbReference type="Proteomes" id="UP001396334"/>
    </source>
</evidence>
<comment type="caution">
    <text evidence="1">The sequence shown here is derived from an EMBL/GenBank/DDBJ whole genome shotgun (WGS) entry which is preliminary data.</text>
</comment>
<proteinExistence type="predicted"/>
<sequence>MELIIRRSNAPYLNILTCMHEKPKTHEKDGGRRSNVLSISYQLAKLGAEAAAPEPSASAAGEAFVSADEGAVVATHARTLELMALRLANPRLCWLHPPFCMHAHTQSSYTITYIYT</sequence>
<keyword evidence="2" id="KW-1185">Reference proteome</keyword>
<organism evidence="1 2">
    <name type="scientific">Hibiscus sabdariffa</name>
    <name type="common">roselle</name>
    <dbReference type="NCBI Taxonomy" id="183260"/>
    <lineage>
        <taxon>Eukaryota</taxon>
        <taxon>Viridiplantae</taxon>
        <taxon>Streptophyta</taxon>
        <taxon>Embryophyta</taxon>
        <taxon>Tracheophyta</taxon>
        <taxon>Spermatophyta</taxon>
        <taxon>Magnoliopsida</taxon>
        <taxon>eudicotyledons</taxon>
        <taxon>Gunneridae</taxon>
        <taxon>Pentapetalae</taxon>
        <taxon>rosids</taxon>
        <taxon>malvids</taxon>
        <taxon>Malvales</taxon>
        <taxon>Malvaceae</taxon>
        <taxon>Malvoideae</taxon>
        <taxon>Hibiscus</taxon>
    </lineage>
</organism>
<accession>A0ABR2RAD2</accession>
<dbReference type="EMBL" id="JBBPBN010000024">
    <property type="protein sequence ID" value="KAK9009667.1"/>
    <property type="molecule type" value="Genomic_DNA"/>
</dbReference>
<reference evidence="1 2" key="1">
    <citation type="journal article" date="2024" name="G3 (Bethesda)">
        <title>Genome assembly of Hibiscus sabdariffa L. provides insights into metabolisms of medicinal natural products.</title>
        <authorList>
            <person name="Kim T."/>
        </authorList>
    </citation>
    <scope>NUCLEOTIDE SEQUENCE [LARGE SCALE GENOMIC DNA]</scope>
    <source>
        <strain evidence="1">TK-2024</strain>
        <tissue evidence="1">Old leaves</tissue>
    </source>
</reference>
<protein>
    <submittedName>
        <fullName evidence="1">Uncharacterized protein</fullName>
    </submittedName>
</protein>
<name>A0ABR2RAD2_9ROSI</name>
<dbReference type="Proteomes" id="UP001396334">
    <property type="component" value="Unassembled WGS sequence"/>
</dbReference>